<evidence type="ECO:0000256" key="9">
    <source>
        <dbReference type="ARBA" id="ARBA00023136"/>
    </source>
</evidence>
<feature type="transmembrane region" description="Helical" evidence="12">
    <location>
        <begin position="682"/>
        <end position="702"/>
    </location>
</feature>
<organism evidence="14 15">
    <name type="scientific">Strongylocentrotus purpuratus</name>
    <name type="common">Purple sea urchin</name>
    <dbReference type="NCBI Taxonomy" id="7668"/>
    <lineage>
        <taxon>Eukaryota</taxon>
        <taxon>Metazoa</taxon>
        <taxon>Echinodermata</taxon>
        <taxon>Eleutherozoa</taxon>
        <taxon>Echinozoa</taxon>
        <taxon>Echinoidea</taxon>
        <taxon>Euechinoidea</taxon>
        <taxon>Echinacea</taxon>
        <taxon>Camarodonta</taxon>
        <taxon>Echinidea</taxon>
        <taxon>Strongylocentrotidae</taxon>
        <taxon>Strongylocentrotus</taxon>
    </lineage>
</organism>
<evidence type="ECO:0000256" key="2">
    <source>
        <dbReference type="ARBA" id="ARBA00005670"/>
    </source>
</evidence>
<evidence type="ECO:0000256" key="8">
    <source>
        <dbReference type="ARBA" id="ARBA00022989"/>
    </source>
</evidence>
<keyword evidence="15" id="KW-1185">Reference proteome</keyword>
<keyword evidence="5 12" id="KW-0812">Transmembrane</keyword>
<dbReference type="PANTHER" id="PTHR24368:SF210">
    <property type="entry name" value="SURFACE ANTIGEN BSPA-LIKE"/>
    <property type="match status" value="1"/>
</dbReference>
<reference evidence="14" key="2">
    <citation type="submission" date="2021-01" db="UniProtKB">
        <authorList>
            <consortium name="EnsemblMetazoa"/>
        </authorList>
    </citation>
    <scope>IDENTIFICATION</scope>
</reference>
<dbReference type="InterPro" id="IPR035897">
    <property type="entry name" value="Toll_tir_struct_dom_sf"/>
</dbReference>
<accession>A0A7M7HK51</accession>
<keyword evidence="6" id="KW-0677">Repeat</keyword>
<dbReference type="GO" id="GO:0004888">
    <property type="term" value="F:transmembrane signaling receptor activity"/>
    <property type="evidence" value="ECO:0007669"/>
    <property type="project" value="InterPro"/>
</dbReference>
<evidence type="ECO:0000256" key="11">
    <source>
        <dbReference type="ARBA" id="ARBA00023319"/>
    </source>
</evidence>
<comment type="similarity">
    <text evidence="2">Belongs to the immunoglobulin superfamily. AMIGO family.</text>
</comment>
<dbReference type="SMART" id="SM00365">
    <property type="entry name" value="LRR_SD22"/>
    <property type="match status" value="4"/>
</dbReference>
<evidence type="ECO:0000256" key="5">
    <source>
        <dbReference type="ARBA" id="ARBA00022692"/>
    </source>
</evidence>
<dbReference type="InterPro" id="IPR032675">
    <property type="entry name" value="LRR_dom_sf"/>
</dbReference>
<dbReference type="InterPro" id="IPR017241">
    <property type="entry name" value="Toll-like_receptor"/>
</dbReference>
<dbReference type="RefSeq" id="XP_011684029.2">
    <property type="nucleotide sequence ID" value="XM_011685727.2"/>
</dbReference>
<keyword evidence="10" id="KW-0325">Glycoprotein</keyword>
<reference evidence="15" key="1">
    <citation type="submission" date="2015-02" db="EMBL/GenBank/DDBJ databases">
        <title>Genome sequencing for Strongylocentrotus purpuratus.</title>
        <authorList>
            <person name="Murali S."/>
            <person name="Liu Y."/>
            <person name="Vee V."/>
            <person name="English A."/>
            <person name="Wang M."/>
            <person name="Skinner E."/>
            <person name="Han Y."/>
            <person name="Muzny D.M."/>
            <person name="Worley K.C."/>
            <person name="Gibbs R.A."/>
        </authorList>
    </citation>
    <scope>NUCLEOTIDE SEQUENCE</scope>
</reference>
<dbReference type="PIRSF" id="PIRSF037595">
    <property type="entry name" value="Toll-like_receptor"/>
    <property type="match status" value="1"/>
</dbReference>
<comment type="similarity">
    <text evidence="3">Belongs to the Toll-like receptor family.</text>
</comment>
<dbReference type="PROSITE" id="PS50104">
    <property type="entry name" value="TIR"/>
    <property type="match status" value="1"/>
</dbReference>
<dbReference type="GO" id="GO:0002224">
    <property type="term" value="P:toll-like receptor signaling pathway"/>
    <property type="evidence" value="ECO:0007669"/>
    <property type="project" value="InterPro"/>
</dbReference>
<keyword evidence="7" id="KW-0130">Cell adhesion</keyword>
<dbReference type="EnsemblMetazoa" id="XM_011685727">
    <property type="protein sequence ID" value="XP_011684029"/>
    <property type="gene ID" value="LOC100891845"/>
</dbReference>
<keyword evidence="8 12" id="KW-1133">Transmembrane helix</keyword>
<comment type="subcellular location">
    <subcellularLocation>
        <location evidence="1">Membrane</location>
        <topology evidence="1">Single-pass type I membrane protein</topology>
    </subcellularLocation>
</comment>
<dbReference type="Pfam" id="PF01582">
    <property type="entry name" value="TIR"/>
    <property type="match status" value="1"/>
</dbReference>
<keyword evidence="11" id="KW-0393">Immunoglobulin domain</keyword>
<protein>
    <recommendedName>
        <fullName evidence="13">TIR domain-containing protein</fullName>
    </recommendedName>
</protein>
<dbReference type="SMART" id="SM00369">
    <property type="entry name" value="LRR_TYP"/>
    <property type="match status" value="11"/>
</dbReference>
<dbReference type="Proteomes" id="UP000007110">
    <property type="component" value="Unassembled WGS sequence"/>
</dbReference>
<feature type="domain" description="TIR" evidence="13">
    <location>
        <begin position="735"/>
        <end position="877"/>
    </location>
</feature>
<dbReference type="SUPFAM" id="SSF52058">
    <property type="entry name" value="L domain-like"/>
    <property type="match status" value="1"/>
</dbReference>
<dbReference type="AlphaFoldDB" id="A0A7M7HK51"/>
<dbReference type="FunFam" id="3.80.10.10:FF:001360">
    <property type="entry name" value="Uncharacterized protein"/>
    <property type="match status" value="1"/>
</dbReference>
<evidence type="ECO:0000256" key="12">
    <source>
        <dbReference type="SAM" id="Phobius"/>
    </source>
</evidence>
<name>A0A7M7HK51_STRPU</name>
<dbReference type="SUPFAM" id="SSF52200">
    <property type="entry name" value="Toll/Interleukin receptor TIR domain"/>
    <property type="match status" value="1"/>
</dbReference>
<dbReference type="GeneID" id="100891845"/>
<dbReference type="PROSITE" id="PS51450">
    <property type="entry name" value="LRR"/>
    <property type="match status" value="1"/>
</dbReference>
<dbReference type="GO" id="GO:0006955">
    <property type="term" value="P:immune response"/>
    <property type="evidence" value="ECO:0007669"/>
    <property type="project" value="InterPro"/>
</dbReference>
<dbReference type="InterPro" id="IPR000157">
    <property type="entry name" value="TIR_dom"/>
</dbReference>
<keyword evidence="9 12" id="KW-0472">Membrane</keyword>
<evidence type="ECO:0000256" key="3">
    <source>
        <dbReference type="ARBA" id="ARBA00009634"/>
    </source>
</evidence>
<dbReference type="SMART" id="SM00255">
    <property type="entry name" value="TIR"/>
    <property type="match status" value="1"/>
</dbReference>
<sequence>MMALKECSVLSSLTMLVVYFLLVFPCLITIHGDALPTSKLTVESSIQVCSQDPKLKEAWCDNRRLTSIPQDLAEDIELLSMHNNNVKALLNSSFVRYPLITTLDLRFNDIRALDHTAFYPLRDLRNLLMSFNPHLVLPDTGLLRWASKLSILDLSNSNMISLPNDTLRWSPKLEELKLSHNQFAFINISSCGTVKNVHLEGNQLAHLSAESFNLVCDIDVLVLVENPIKSVDPNVIASLNVRDLLIGDSPLPLKVFRNLFMGISRSEIEFLSITGSNLTAIPVDFFDSFCNCPLSFLDLQTVGLKALSPYLFSNLTQLDKLSLSSNNIVTIEPDFFEGMQDLRSLELEFNNIQHINPYNQTWNIKVQELQLYNNLLIEISQSAFLGLKYLTLLDLSRNKGLTFLEFTAFTGLDSIQKIFLSECNIHHLLLETPSLTSLLLNNIIEGDHGWDPKESVKHLRSLIYLNLDATDLGVYDLWFMNVSLFDGMDNLTTLYLSKNTRFSWNLAGLLPASFQNFKNLQSLNLDDCDISIIHSHLFHDLVSLRMLSLSGNRIQLLRYDMLTELRQLTRIDLDRNLLSYLDETIFSNNLRLKYLSLADNKLTRLNQSTFKPIENSLSSLDLSRNPIFCNCDLKWLLDWQKRSPNLTMQHTTITICSSASLAPLREKPLRDFDPSNLCRLSSTIPCFISLAVICMVVIAVLVHHHRWHLRYKLFLLKLALVGYKEVRDARNHNDYEFDVNVICYDDDEEWIRDHLRPALEEKLPQFQRNVFGDEDVVPGMHYLDAVYHAVTRSYKTLIVLSRAAVRDRWFMLKLRIAMDHVSDTRTEFVVVVFLEDIPDDEIPFMARLYLNDGRPYLYWTDDVRGQEYFWNKLAKNLTINLKTDDLIPNE</sequence>
<dbReference type="Gene3D" id="3.40.50.10140">
    <property type="entry name" value="Toll/interleukin-1 receptor homology (TIR) domain"/>
    <property type="match status" value="1"/>
</dbReference>
<dbReference type="InterPro" id="IPR003591">
    <property type="entry name" value="Leu-rich_rpt_typical-subtyp"/>
</dbReference>
<dbReference type="GO" id="GO:0007155">
    <property type="term" value="P:cell adhesion"/>
    <property type="evidence" value="ECO:0007669"/>
    <property type="project" value="UniProtKB-KW"/>
</dbReference>
<dbReference type="GO" id="GO:0016020">
    <property type="term" value="C:membrane"/>
    <property type="evidence" value="ECO:0007669"/>
    <property type="project" value="UniProtKB-SubCell"/>
</dbReference>
<dbReference type="OrthoDB" id="1081807at2759"/>
<dbReference type="KEGG" id="spu:100891845"/>
<dbReference type="OMA" id="CLRINPR"/>
<evidence type="ECO:0000256" key="6">
    <source>
        <dbReference type="ARBA" id="ARBA00022737"/>
    </source>
</evidence>
<keyword evidence="4" id="KW-0433">Leucine-rich repeat</keyword>
<evidence type="ECO:0000256" key="4">
    <source>
        <dbReference type="ARBA" id="ARBA00022614"/>
    </source>
</evidence>
<dbReference type="Gene3D" id="3.80.10.10">
    <property type="entry name" value="Ribonuclease Inhibitor"/>
    <property type="match status" value="3"/>
</dbReference>
<proteinExistence type="inferred from homology"/>
<dbReference type="PANTHER" id="PTHR24368">
    <property type="entry name" value="AMPHOTERIN-INDUCED PROTEIN"/>
    <property type="match status" value="1"/>
</dbReference>
<evidence type="ECO:0000256" key="10">
    <source>
        <dbReference type="ARBA" id="ARBA00023180"/>
    </source>
</evidence>
<dbReference type="InterPro" id="IPR001611">
    <property type="entry name" value="Leu-rich_rpt"/>
</dbReference>
<evidence type="ECO:0000313" key="15">
    <source>
        <dbReference type="Proteomes" id="UP000007110"/>
    </source>
</evidence>
<evidence type="ECO:0000256" key="1">
    <source>
        <dbReference type="ARBA" id="ARBA00004479"/>
    </source>
</evidence>
<dbReference type="Pfam" id="PF13855">
    <property type="entry name" value="LRR_8"/>
    <property type="match status" value="4"/>
</dbReference>
<evidence type="ECO:0000256" key="7">
    <source>
        <dbReference type="ARBA" id="ARBA00022889"/>
    </source>
</evidence>
<evidence type="ECO:0000259" key="13">
    <source>
        <dbReference type="PROSITE" id="PS50104"/>
    </source>
</evidence>
<evidence type="ECO:0000313" key="14">
    <source>
        <dbReference type="EnsemblMetazoa" id="XP_011684029"/>
    </source>
</evidence>
<dbReference type="InterPro" id="IPR031283">
    <property type="entry name" value="AMIGO"/>
</dbReference>
<dbReference type="InParanoid" id="A0A7M7HK51"/>